<gene>
    <name evidence="1" type="ORF">DBRI00130_LOCUS42996</name>
</gene>
<reference evidence="1" key="1">
    <citation type="submission" date="2021-01" db="EMBL/GenBank/DDBJ databases">
        <authorList>
            <person name="Corre E."/>
            <person name="Pelletier E."/>
            <person name="Niang G."/>
            <person name="Scheremetjew M."/>
            <person name="Finn R."/>
            <person name="Kale V."/>
            <person name="Holt S."/>
            <person name="Cochrane G."/>
            <person name="Meng A."/>
            <person name="Brown T."/>
            <person name="Cohen L."/>
        </authorList>
    </citation>
    <scope>NUCLEOTIDE SEQUENCE</scope>
    <source>
        <strain evidence="1">GSO104</strain>
    </source>
</reference>
<dbReference type="EMBL" id="HBNS01059768">
    <property type="protein sequence ID" value="CAE4666132.1"/>
    <property type="molecule type" value="Transcribed_RNA"/>
</dbReference>
<dbReference type="AlphaFoldDB" id="A0A7S4WJ98"/>
<evidence type="ECO:0000313" key="1">
    <source>
        <dbReference type="EMBL" id="CAE4666132.1"/>
    </source>
</evidence>
<name>A0A7S4WJ98_9STRA</name>
<dbReference type="PANTHER" id="PTHR32301:SF6">
    <property type="entry name" value="GOLVESIN-RELATED"/>
    <property type="match status" value="1"/>
</dbReference>
<proteinExistence type="predicted"/>
<organism evidence="1">
    <name type="scientific">Ditylum brightwellii</name>
    <dbReference type="NCBI Taxonomy" id="49249"/>
    <lineage>
        <taxon>Eukaryota</taxon>
        <taxon>Sar</taxon>
        <taxon>Stramenopiles</taxon>
        <taxon>Ochrophyta</taxon>
        <taxon>Bacillariophyta</taxon>
        <taxon>Mediophyceae</taxon>
        <taxon>Lithodesmiophycidae</taxon>
        <taxon>Lithodesmiales</taxon>
        <taxon>Lithodesmiaceae</taxon>
        <taxon>Ditylum</taxon>
    </lineage>
</organism>
<dbReference type="InterPro" id="IPR053259">
    <property type="entry name" value="Golvesin-related_Golgi"/>
</dbReference>
<accession>A0A7S4WJ98</accession>
<sequence length="161" mass="19142">MLRHPIKRAVSIFYYLKETEFGDANLSIFKDMSLEEYARSQWCEENWMVRFLTNEMKGALTEDHLTLAMRVLQNKCFVGLLEEFDASLLRYEMYFNWGKVGDKTKRTECTKMMEQQSDTSDTLHPVEEGDEVWSLLEQKNLFDMKLYEFALDLYEEFSGYG</sequence>
<dbReference type="InterPro" id="IPR027417">
    <property type="entry name" value="P-loop_NTPase"/>
</dbReference>
<protein>
    <submittedName>
        <fullName evidence="1">Uncharacterized protein</fullName>
    </submittedName>
</protein>
<dbReference type="Gene3D" id="3.40.50.300">
    <property type="entry name" value="P-loop containing nucleotide triphosphate hydrolases"/>
    <property type="match status" value="1"/>
</dbReference>
<dbReference type="PANTHER" id="PTHR32301">
    <property type="entry name" value="COUNTIN RECEPTOR CNR3-RELATED"/>
    <property type="match status" value="1"/>
</dbReference>